<reference evidence="1 2" key="1">
    <citation type="submission" date="2019-05" db="EMBL/GenBank/DDBJ databases">
        <title>Another draft genome of Portunus trituberculatus and its Hox gene families provides insights of decapod evolution.</title>
        <authorList>
            <person name="Jeong J.-H."/>
            <person name="Song I."/>
            <person name="Kim S."/>
            <person name="Choi T."/>
            <person name="Kim D."/>
            <person name="Ryu S."/>
            <person name="Kim W."/>
        </authorList>
    </citation>
    <scope>NUCLEOTIDE SEQUENCE [LARGE SCALE GENOMIC DNA]</scope>
    <source>
        <tissue evidence="1">Muscle</tissue>
    </source>
</reference>
<proteinExistence type="predicted"/>
<protein>
    <submittedName>
        <fullName evidence="1">Uncharacterized protein</fullName>
    </submittedName>
</protein>
<evidence type="ECO:0000313" key="1">
    <source>
        <dbReference type="EMBL" id="MPC64944.1"/>
    </source>
</evidence>
<keyword evidence="2" id="KW-1185">Reference proteome</keyword>
<name>A0A5B7H829_PORTR</name>
<dbReference type="Proteomes" id="UP000324222">
    <property type="component" value="Unassembled WGS sequence"/>
</dbReference>
<accession>A0A5B7H829</accession>
<evidence type="ECO:0000313" key="2">
    <source>
        <dbReference type="Proteomes" id="UP000324222"/>
    </source>
</evidence>
<gene>
    <name evidence="1" type="ORF">E2C01_059066</name>
</gene>
<sequence length="85" mass="9389">MGGKCGFLGGETFVPPLRTSVSCLLRLPPRRRTILKVSLYSSRVRLPRHRSSPVHRGPGCIKACQSCGAARSLTRGREDQRTIKN</sequence>
<comment type="caution">
    <text evidence="1">The sequence shown here is derived from an EMBL/GenBank/DDBJ whole genome shotgun (WGS) entry which is preliminary data.</text>
</comment>
<organism evidence="1 2">
    <name type="scientific">Portunus trituberculatus</name>
    <name type="common">Swimming crab</name>
    <name type="synonym">Neptunus trituberculatus</name>
    <dbReference type="NCBI Taxonomy" id="210409"/>
    <lineage>
        <taxon>Eukaryota</taxon>
        <taxon>Metazoa</taxon>
        <taxon>Ecdysozoa</taxon>
        <taxon>Arthropoda</taxon>
        <taxon>Crustacea</taxon>
        <taxon>Multicrustacea</taxon>
        <taxon>Malacostraca</taxon>
        <taxon>Eumalacostraca</taxon>
        <taxon>Eucarida</taxon>
        <taxon>Decapoda</taxon>
        <taxon>Pleocyemata</taxon>
        <taxon>Brachyura</taxon>
        <taxon>Eubrachyura</taxon>
        <taxon>Portunoidea</taxon>
        <taxon>Portunidae</taxon>
        <taxon>Portuninae</taxon>
        <taxon>Portunus</taxon>
    </lineage>
</organism>
<dbReference type="AlphaFoldDB" id="A0A5B7H829"/>
<dbReference type="EMBL" id="VSRR010022740">
    <property type="protein sequence ID" value="MPC64944.1"/>
    <property type="molecule type" value="Genomic_DNA"/>
</dbReference>